<reference evidence="3" key="1">
    <citation type="journal article" date="2011" name="Stand. Genomic Sci.">
        <title>Genome sequence of the filamentous, gliding Thiothrix nivea neotype strain (JP2(T)).</title>
        <authorList>
            <person name="Lapidus A."/>
            <person name="Nolan M."/>
            <person name="Lucas S."/>
            <person name="Glavina Del Rio T."/>
            <person name="Tice H."/>
            <person name="Cheng J.F."/>
            <person name="Tapia R."/>
            <person name="Han C."/>
            <person name="Goodwin L."/>
            <person name="Pitluck S."/>
            <person name="Liolios K."/>
            <person name="Pagani I."/>
            <person name="Ivanova N."/>
            <person name="Huntemann M."/>
            <person name="Mavromatis K."/>
            <person name="Mikhailova N."/>
            <person name="Pati A."/>
            <person name="Chen A."/>
            <person name="Palaniappan K."/>
            <person name="Land M."/>
            <person name="Brambilla E.M."/>
            <person name="Rohde M."/>
            <person name="Abt B."/>
            <person name="Verbarg S."/>
            <person name="Goker M."/>
            <person name="Bristow J."/>
            <person name="Eisen J.A."/>
            <person name="Markowitz V."/>
            <person name="Hugenholtz P."/>
            <person name="Kyrpides N.C."/>
            <person name="Klenk H.P."/>
            <person name="Woyke T."/>
        </authorList>
    </citation>
    <scope>NUCLEOTIDE SEQUENCE [LARGE SCALE GENOMIC DNA]</scope>
    <source>
        <strain evidence="3">ATCC 35100 / DSM 5205 / JP2</strain>
    </source>
</reference>
<dbReference type="RefSeq" id="WP_002709319.1">
    <property type="nucleotide sequence ID" value="NZ_JH651384.1"/>
</dbReference>
<keyword evidence="3" id="KW-1185">Reference proteome</keyword>
<organism evidence="2 3">
    <name type="scientific">Thiothrix nivea (strain ATCC 35100 / DSM 5205 / JP2)</name>
    <dbReference type="NCBI Taxonomy" id="870187"/>
    <lineage>
        <taxon>Bacteria</taxon>
        <taxon>Pseudomonadati</taxon>
        <taxon>Pseudomonadota</taxon>
        <taxon>Gammaproteobacteria</taxon>
        <taxon>Thiotrichales</taxon>
        <taxon>Thiotrichaceae</taxon>
        <taxon>Thiothrix</taxon>
    </lineage>
</organism>
<evidence type="ECO:0000313" key="3">
    <source>
        <dbReference type="Proteomes" id="UP000005317"/>
    </source>
</evidence>
<name>A0A656HG48_THINJ</name>
<protein>
    <submittedName>
        <fullName evidence="2">Uncharacterized protein</fullName>
    </submittedName>
</protein>
<proteinExistence type="predicted"/>
<dbReference type="OrthoDB" id="262508at2"/>
<feature type="region of interest" description="Disordered" evidence="1">
    <location>
        <begin position="298"/>
        <end position="320"/>
    </location>
</feature>
<dbReference type="InterPro" id="IPR043746">
    <property type="entry name" value="DUF5691"/>
</dbReference>
<sequence>MQLQQTLLKIALLGTERQSQPPQGNAALQPYLDQLYPGGQIPADSGREAAFLSTAALAFQYQAAGSLPVTFTGELPTPDDKPDLPLIPAAAEMHLRRMLADNNLRPLLDGWLEQVAGKHLRVPVSFIPPLMEQARQSRAIRPAISAAIGQRGYWLATQNPDWHNLLTLAPDAAEQQDSSVWEEGNPAQRSEYLQHLRSEQPAATRELLQAVWKQEAAQVRQDFLQTLRTNLSADDEAWLESCLDDRSKGVRQLASELLGALPDSAFSQRMQKRLTDWLGVQAKSGLLNKLSGKKTLQINPPENWDKSWQRDSIDEKPPQGKGAKAWWLEQALSCIPPVYWTQRWQLPPSDLLELAEKSNWKSALLNGWQTALLRYPDSEWAKVWLTRSDPRHSPLWQTLSPADAESTAIGLLQRNDSLELLDVLIHLPHLWGRDFSLQVLKQLRVRTNCQQQYVHAVYGACRHLATHIAPDCVEDFTHLLQEPLQAEDHPFHRILTETLFTLRFRADMLAALETTSPKD</sequence>
<dbReference type="AlphaFoldDB" id="A0A656HG48"/>
<gene>
    <name evidence="2" type="ORF">Thini_2886</name>
</gene>
<evidence type="ECO:0000256" key="1">
    <source>
        <dbReference type="SAM" id="MobiDB-lite"/>
    </source>
</evidence>
<dbReference type="EMBL" id="JH651384">
    <property type="protein sequence ID" value="EIJ35417.1"/>
    <property type="molecule type" value="Genomic_DNA"/>
</dbReference>
<evidence type="ECO:0000313" key="2">
    <source>
        <dbReference type="EMBL" id="EIJ35417.1"/>
    </source>
</evidence>
<dbReference type="Proteomes" id="UP000005317">
    <property type="component" value="Unassembled WGS sequence"/>
</dbReference>
<accession>A0A656HG48</accession>
<feature type="compositionally biased region" description="Basic and acidic residues" evidence="1">
    <location>
        <begin position="303"/>
        <end position="318"/>
    </location>
</feature>
<dbReference type="Pfam" id="PF18944">
    <property type="entry name" value="DUF5691"/>
    <property type="match status" value="1"/>
</dbReference>